<dbReference type="SUPFAM" id="SSF51120">
    <property type="entry name" value="beta-Roll"/>
    <property type="match status" value="2"/>
</dbReference>
<keyword evidence="3" id="KW-0964">Secreted</keyword>
<dbReference type="PROSITE" id="PS00330">
    <property type="entry name" value="HEMOLYSIN_CALCIUM"/>
    <property type="match status" value="4"/>
</dbReference>
<name>A0ABT4XS07_9RHOB</name>
<keyword evidence="8" id="KW-1185">Reference proteome</keyword>
<proteinExistence type="predicted"/>
<dbReference type="PANTHER" id="PTHR38340">
    <property type="entry name" value="S-LAYER PROTEIN"/>
    <property type="match status" value="1"/>
</dbReference>
<evidence type="ECO:0000259" key="6">
    <source>
        <dbReference type="Pfam" id="PF08548"/>
    </source>
</evidence>
<dbReference type="InterPro" id="IPR011049">
    <property type="entry name" value="Serralysin-like_metalloprot_C"/>
</dbReference>
<dbReference type="Pfam" id="PF00353">
    <property type="entry name" value="HemolysinCabind"/>
    <property type="match status" value="4"/>
</dbReference>
<feature type="compositionally biased region" description="Acidic residues" evidence="5">
    <location>
        <begin position="346"/>
        <end position="355"/>
    </location>
</feature>
<comment type="subcellular location">
    <subcellularLocation>
        <location evidence="2">Secreted</location>
    </subcellularLocation>
</comment>
<evidence type="ECO:0000256" key="1">
    <source>
        <dbReference type="ARBA" id="ARBA00001913"/>
    </source>
</evidence>
<evidence type="ECO:0000313" key="7">
    <source>
        <dbReference type="EMBL" id="MDA7424743.1"/>
    </source>
</evidence>
<dbReference type="Gene3D" id="2.150.10.10">
    <property type="entry name" value="Serralysin-like metalloprotease, C-terminal"/>
    <property type="match status" value="4"/>
</dbReference>
<dbReference type="Pfam" id="PF08548">
    <property type="entry name" value="Peptidase_M10_C"/>
    <property type="match status" value="1"/>
</dbReference>
<sequence>MPSFLIDNSVTATQTLNNNEGGSIGQNGSVLTLGNGIVMSGNSDLIVNGSIQAFATAIEASGTTQFELVVGASGSILSAGNGITADVTTESLVLNSGTISAVGTALSLTADAAAVIPVNHDVVNTGTITSTSTAVVLEIANSGFTEFQNHGVISGTNEGIDNSASADGITFVTNTGTITGGQPFNPSDFAYLGGSGADNLINSGVINGNISLGGGSDFFDGRGGILNGTLRGDDGNDVFRIDDPTVEIVEVAGEGNADRVESWVDYALPDFVERLTLMGASDLNGVGNAQRNVLTGNAGNNYLDGARGNDIIRGGLGNDYMTGGVGNDDISGEDGNDTLLGATGDDTLDGGDGDDVLSGHNGRDSIDGGEGDDVAHGGALNDTLLGREGDDTLSGGSGNDRLLGGPDADLLRGGFGDDDLIGQNGEDTLVGGGGADTLAGGGGADHFVFTLDQQPSLAVIDVVTDFTVGEDYLDLRPLFDGVFEVNILGGFSLGGTPSVRTVEVGGDTRVFVDLDGIGGAEIRIDLIGTVGVTSDDILG</sequence>
<protein>
    <submittedName>
        <fullName evidence="7">Calcium-binding protein</fullName>
    </submittedName>
</protein>
<reference evidence="7 8" key="1">
    <citation type="submission" date="2023-01" db="EMBL/GenBank/DDBJ databases">
        <title>Thalassococcus onchidii sp. nov., isolated from a marine invertebrate from the South China Sea.</title>
        <authorList>
            <person name="Xu S."/>
            <person name="Liu Z."/>
            <person name="Xu Y."/>
        </authorList>
    </citation>
    <scope>NUCLEOTIDE SEQUENCE [LARGE SCALE GENOMIC DNA]</scope>
    <source>
        <strain evidence="7 8">KCTC 32084</strain>
    </source>
</reference>
<dbReference type="PANTHER" id="PTHR38340:SF1">
    <property type="entry name" value="S-LAYER PROTEIN"/>
    <property type="match status" value="1"/>
</dbReference>
<dbReference type="PRINTS" id="PR00313">
    <property type="entry name" value="CABNDNGRPT"/>
</dbReference>
<evidence type="ECO:0000256" key="4">
    <source>
        <dbReference type="ARBA" id="ARBA00022737"/>
    </source>
</evidence>
<dbReference type="InterPro" id="IPR013858">
    <property type="entry name" value="Peptidase_M10B_C"/>
</dbReference>
<evidence type="ECO:0000313" key="8">
    <source>
        <dbReference type="Proteomes" id="UP001210720"/>
    </source>
</evidence>
<comment type="cofactor">
    <cofactor evidence="1">
        <name>Ca(2+)</name>
        <dbReference type="ChEBI" id="CHEBI:29108"/>
    </cofactor>
</comment>
<dbReference type="InterPro" id="IPR001343">
    <property type="entry name" value="Hemolysn_Ca-bd"/>
</dbReference>
<accession>A0ABT4XS07</accession>
<dbReference type="InterPro" id="IPR018511">
    <property type="entry name" value="Hemolysin-typ_Ca-bd_CS"/>
</dbReference>
<evidence type="ECO:0000256" key="2">
    <source>
        <dbReference type="ARBA" id="ARBA00004613"/>
    </source>
</evidence>
<dbReference type="InterPro" id="IPR050557">
    <property type="entry name" value="RTX_toxin/Mannuronan_C5-epim"/>
</dbReference>
<feature type="region of interest" description="Disordered" evidence="5">
    <location>
        <begin position="327"/>
        <end position="403"/>
    </location>
</feature>
<feature type="domain" description="Peptidase M10 serralysin C-terminal" evidence="6">
    <location>
        <begin position="413"/>
        <end position="537"/>
    </location>
</feature>
<keyword evidence="4" id="KW-0677">Repeat</keyword>
<dbReference type="RefSeq" id="WP_271432086.1">
    <property type="nucleotide sequence ID" value="NZ_JAQIOY010000002.1"/>
</dbReference>
<comment type="caution">
    <text evidence="7">The sequence shown here is derived from an EMBL/GenBank/DDBJ whole genome shotgun (WGS) entry which is preliminary data.</text>
</comment>
<organism evidence="7 8">
    <name type="scientific">Thalassococcus lentus</name>
    <dbReference type="NCBI Taxonomy" id="1210524"/>
    <lineage>
        <taxon>Bacteria</taxon>
        <taxon>Pseudomonadati</taxon>
        <taxon>Pseudomonadota</taxon>
        <taxon>Alphaproteobacteria</taxon>
        <taxon>Rhodobacterales</taxon>
        <taxon>Roseobacteraceae</taxon>
        <taxon>Thalassococcus</taxon>
    </lineage>
</organism>
<dbReference type="EMBL" id="JAQIOY010000002">
    <property type="protein sequence ID" value="MDA7424743.1"/>
    <property type="molecule type" value="Genomic_DNA"/>
</dbReference>
<evidence type="ECO:0000256" key="5">
    <source>
        <dbReference type="SAM" id="MobiDB-lite"/>
    </source>
</evidence>
<dbReference type="Proteomes" id="UP001210720">
    <property type="component" value="Unassembled WGS sequence"/>
</dbReference>
<gene>
    <name evidence="7" type="ORF">PFY00_08410</name>
</gene>
<evidence type="ECO:0000256" key="3">
    <source>
        <dbReference type="ARBA" id="ARBA00022525"/>
    </source>
</evidence>